<dbReference type="Proteomes" id="UP001157418">
    <property type="component" value="Unassembled WGS sequence"/>
</dbReference>
<keyword evidence="2" id="KW-1185">Reference proteome</keyword>
<evidence type="ECO:0000313" key="2">
    <source>
        <dbReference type="Proteomes" id="UP001157418"/>
    </source>
</evidence>
<sequence>MMTLNLITSHHSFFLCFCHDLRFCINEDKIDMQVQRMLLQMDLVSKFCSRLDWVKISLQSQFLPNPTMLNIFLKEDEDFKAMGMKETSATF</sequence>
<evidence type="ECO:0000313" key="1">
    <source>
        <dbReference type="EMBL" id="CAH1435819.1"/>
    </source>
</evidence>
<name>A0AAU9N7B5_9ASTR</name>
<reference evidence="1 2" key="1">
    <citation type="submission" date="2022-01" db="EMBL/GenBank/DDBJ databases">
        <authorList>
            <person name="Xiong W."/>
            <person name="Schranz E."/>
        </authorList>
    </citation>
    <scope>NUCLEOTIDE SEQUENCE [LARGE SCALE GENOMIC DNA]</scope>
</reference>
<dbReference type="AlphaFoldDB" id="A0AAU9N7B5"/>
<organism evidence="1 2">
    <name type="scientific">Lactuca virosa</name>
    <dbReference type="NCBI Taxonomy" id="75947"/>
    <lineage>
        <taxon>Eukaryota</taxon>
        <taxon>Viridiplantae</taxon>
        <taxon>Streptophyta</taxon>
        <taxon>Embryophyta</taxon>
        <taxon>Tracheophyta</taxon>
        <taxon>Spermatophyta</taxon>
        <taxon>Magnoliopsida</taxon>
        <taxon>eudicotyledons</taxon>
        <taxon>Gunneridae</taxon>
        <taxon>Pentapetalae</taxon>
        <taxon>asterids</taxon>
        <taxon>campanulids</taxon>
        <taxon>Asterales</taxon>
        <taxon>Asteraceae</taxon>
        <taxon>Cichorioideae</taxon>
        <taxon>Cichorieae</taxon>
        <taxon>Lactucinae</taxon>
        <taxon>Lactuca</taxon>
    </lineage>
</organism>
<proteinExistence type="predicted"/>
<comment type="caution">
    <text evidence="1">The sequence shown here is derived from an EMBL/GenBank/DDBJ whole genome shotgun (WGS) entry which is preliminary data.</text>
</comment>
<accession>A0AAU9N7B5</accession>
<gene>
    <name evidence="1" type="ORF">LVIROSA_LOCUS22228</name>
</gene>
<protein>
    <submittedName>
        <fullName evidence="1">Uncharacterized protein</fullName>
    </submittedName>
</protein>
<dbReference type="EMBL" id="CAKMRJ010004445">
    <property type="protein sequence ID" value="CAH1435819.1"/>
    <property type="molecule type" value="Genomic_DNA"/>
</dbReference>